<dbReference type="Gene3D" id="3.40.109.10">
    <property type="entry name" value="NADH Oxidase"/>
    <property type="match status" value="2"/>
</dbReference>
<dbReference type="InterPro" id="IPR000415">
    <property type="entry name" value="Nitroreductase-like"/>
</dbReference>
<protein>
    <submittedName>
        <fullName evidence="2">NAD(P)H nitroreductase</fullName>
    </submittedName>
</protein>
<comment type="caution">
    <text evidence="2">The sequence shown here is derived from an EMBL/GenBank/DDBJ whole genome shotgun (WGS) entry which is preliminary data.</text>
</comment>
<accession>A0ABU8T2I6</accession>
<keyword evidence="3" id="KW-1185">Reference proteome</keyword>
<gene>
    <name evidence="2" type="ORF">WJX68_04440</name>
</gene>
<dbReference type="InterPro" id="IPR050627">
    <property type="entry name" value="Nitroreductase/BluB"/>
</dbReference>
<evidence type="ECO:0000313" key="3">
    <source>
        <dbReference type="Proteomes" id="UP001364211"/>
    </source>
</evidence>
<reference evidence="2 3" key="1">
    <citation type="submission" date="2024-03" db="EMBL/GenBank/DDBJ databases">
        <title>Draft genome sequence of Pseudonocardia sp. DW16-2.</title>
        <authorList>
            <person name="Duangmal K."/>
        </authorList>
    </citation>
    <scope>NUCLEOTIDE SEQUENCE [LARGE SCALE GENOMIC DNA]</scope>
    <source>
        <strain evidence="2 3">DW16-2</strain>
    </source>
</reference>
<dbReference type="PANTHER" id="PTHR23026">
    <property type="entry name" value="NADPH NITROREDUCTASE"/>
    <property type="match status" value="1"/>
</dbReference>
<dbReference type="EMBL" id="JBBJUP010000003">
    <property type="protein sequence ID" value="MEJ8278174.1"/>
    <property type="molecule type" value="Genomic_DNA"/>
</dbReference>
<dbReference type="NCBIfam" id="NF047509">
    <property type="entry name" value="Rv3131_FMN_oxido"/>
    <property type="match status" value="1"/>
</dbReference>
<feature type="region of interest" description="Disordered" evidence="1">
    <location>
        <begin position="304"/>
        <end position="329"/>
    </location>
</feature>
<dbReference type="Proteomes" id="UP001364211">
    <property type="component" value="Unassembled WGS sequence"/>
</dbReference>
<evidence type="ECO:0000256" key="1">
    <source>
        <dbReference type="SAM" id="MobiDB-lite"/>
    </source>
</evidence>
<evidence type="ECO:0000313" key="2">
    <source>
        <dbReference type="EMBL" id="MEJ8278174.1"/>
    </source>
</evidence>
<proteinExistence type="predicted"/>
<organism evidence="2 3">
    <name type="scientific">Pseudonocardia spirodelae</name>
    <dbReference type="NCBI Taxonomy" id="3133431"/>
    <lineage>
        <taxon>Bacteria</taxon>
        <taxon>Bacillati</taxon>
        <taxon>Actinomycetota</taxon>
        <taxon>Actinomycetes</taxon>
        <taxon>Pseudonocardiales</taxon>
        <taxon>Pseudonocardiaceae</taxon>
        <taxon>Pseudonocardia</taxon>
    </lineage>
</organism>
<dbReference type="RefSeq" id="WP_340286298.1">
    <property type="nucleotide sequence ID" value="NZ_JBBJUP010000003.1"/>
</dbReference>
<dbReference type="SUPFAM" id="SSF55469">
    <property type="entry name" value="FMN-dependent nitroreductase-like"/>
    <property type="match status" value="2"/>
</dbReference>
<name>A0ABU8T2I6_9PSEU</name>
<dbReference type="PANTHER" id="PTHR23026:SF123">
    <property type="entry name" value="NAD(P)H NITROREDUCTASE RV3131-RELATED"/>
    <property type="match status" value="1"/>
</dbReference>
<sequence length="329" mass="34556">MPPTDPGTLRAALTWAARAPSVHNSQPWRWRVGEDAVELHADLSRWLQHADADGRDMLLSCGAALHHLVVALSALGRRATVTRLPDPARPEVLASVRVPATERGAPGDAIDTAAAISTRRTDRRRYGDWPVLERQLDELRARAAACGAALRTVGDGAPRRALADAFRTAALAHAAEDGYDLELALWSGHTAAEDGVPAANVPPPPAPGAGIPGRRFAGADLPPADPGPDGATLLVLGTSSDDRLARLRAGEALSAVLLHATTLGMATCPLTEPLEVADTATAVRDLVLDGTLSPQAVLRIGWPVATDPPPATPRRPLLDQVDGLDHLRP</sequence>